<dbReference type="KEGG" id="pbp:STSP1_00683"/>
<dbReference type="STRING" id="1941349.STSP1_00683"/>
<evidence type="ECO:0000313" key="2">
    <source>
        <dbReference type="EMBL" id="ARN56307.1"/>
    </source>
</evidence>
<protein>
    <submittedName>
        <fullName evidence="2">Nucleotidyltransferase domain protein</fullName>
    </submittedName>
</protein>
<organism evidence="2 3">
    <name type="scientific">Sedimentisphaera salicampi</name>
    <dbReference type="NCBI Taxonomy" id="1941349"/>
    <lineage>
        <taxon>Bacteria</taxon>
        <taxon>Pseudomonadati</taxon>
        <taxon>Planctomycetota</taxon>
        <taxon>Phycisphaerae</taxon>
        <taxon>Sedimentisphaerales</taxon>
        <taxon>Sedimentisphaeraceae</taxon>
        <taxon>Sedimentisphaera</taxon>
    </lineage>
</organism>
<evidence type="ECO:0000259" key="1">
    <source>
        <dbReference type="Pfam" id="PF18765"/>
    </source>
</evidence>
<name>A0A1W6LKK6_9BACT</name>
<sequence>MLNLEPIKDRLASCEAVLAAYLLGSAARGELRASSDIDIALLPQPGQKISGMQLFDLAGELNLISPRPVDLGVLSSSDLIYASQVLQTGRRFFCRDETAAEFRECTLIGMIQDYRIEMREIYEAYSAR</sequence>
<dbReference type="SUPFAM" id="SSF81301">
    <property type="entry name" value="Nucleotidyltransferase"/>
    <property type="match status" value="1"/>
</dbReference>
<dbReference type="InterPro" id="IPR052930">
    <property type="entry name" value="TA_antitoxin_MntA"/>
</dbReference>
<accession>A0A1W6LKK6</accession>
<dbReference type="EMBL" id="CP021023">
    <property type="protein sequence ID" value="ARN56307.1"/>
    <property type="molecule type" value="Genomic_DNA"/>
</dbReference>
<evidence type="ECO:0000313" key="3">
    <source>
        <dbReference type="Proteomes" id="UP000193334"/>
    </source>
</evidence>
<dbReference type="NCBIfam" id="NF047752">
    <property type="entry name" value="MntA_antitoxin"/>
    <property type="match status" value="1"/>
</dbReference>
<dbReference type="RefSeq" id="WP_085755007.1">
    <property type="nucleotide sequence ID" value="NZ_CP021023.1"/>
</dbReference>
<dbReference type="PANTHER" id="PTHR43852:SF2">
    <property type="entry name" value="PROTEIN ADENYLYLTRANSFERASE MNTA"/>
    <property type="match status" value="1"/>
</dbReference>
<gene>
    <name evidence="2" type="ORF">STSP1_00683</name>
</gene>
<keyword evidence="2" id="KW-0808">Transferase</keyword>
<dbReference type="Gene3D" id="3.30.460.10">
    <property type="entry name" value="Beta Polymerase, domain 2"/>
    <property type="match status" value="1"/>
</dbReference>
<dbReference type="Proteomes" id="UP000193334">
    <property type="component" value="Chromosome"/>
</dbReference>
<proteinExistence type="predicted"/>
<dbReference type="InterPro" id="IPR041633">
    <property type="entry name" value="Polbeta"/>
</dbReference>
<keyword evidence="3" id="KW-1185">Reference proteome</keyword>
<dbReference type="CDD" id="cd05403">
    <property type="entry name" value="NT_KNTase_like"/>
    <property type="match status" value="1"/>
</dbReference>
<feature type="domain" description="Polymerase beta nucleotidyltransferase" evidence="1">
    <location>
        <begin position="6"/>
        <end position="97"/>
    </location>
</feature>
<dbReference type="InterPro" id="IPR043519">
    <property type="entry name" value="NT_sf"/>
</dbReference>
<dbReference type="GO" id="GO:0016740">
    <property type="term" value="F:transferase activity"/>
    <property type="evidence" value="ECO:0007669"/>
    <property type="project" value="UniProtKB-KW"/>
</dbReference>
<dbReference type="AlphaFoldDB" id="A0A1W6LKK6"/>
<dbReference type="Pfam" id="PF18765">
    <property type="entry name" value="Polbeta"/>
    <property type="match status" value="1"/>
</dbReference>
<reference evidence="3" key="1">
    <citation type="submission" date="2017-04" db="EMBL/GenBank/DDBJ databases">
        <title>Comparative genomics and description of representatives of a novel lineage of planctomycetes thriving in anoxic sediments.</title>
        <authorList>
            <person name="Spring S."/>
            <person name="Bunk B."/>
            <person name="Sproer C."/>
        </authorList>
    </citation>
    <scope>NUCLEOTIDE SEQUENCE [LARGE SCALE GENOMIC DNA]</scope>
    <source>
        <strain evidence="3">ST-PulAB-D4</strain>
    </source>
</reference>
<dbReference type="PANTHER" id="PTHR43852">
    <property type="entry name" value="NUCLEOTIDYLTRANSFERASE"/>
    <property type="match status" value="1"/>
</dbReference>